<evidence type="ECO:0000259" key="6">
    <source>
        <dbReference type="PROSITE" id="PS51005"/>
    </source>
</evidence>
<gene>
    <name evidence="7" type="ORF">Salat_1380300</name>
</gene>
<dbReference type="GO" id="GO:0003700">
    <property type="term" value="F:DNA-binding transcription factor activity"/>
    <property type="evidence" value="ECO:0007669"/>
    <property type="project" value="InterPro"/>
</dbReference>
<feature type="domain" description="NAC" evidence="6">
    <location>
        <begin position="104"/>
        <end position="268"/>
    </location>
</feature>
<dbReference type="InterPro" id="IPR036093">
    <property type="entry name" value="NAC_dom_sf"/>
</dbReference>
<dbReference type="Gene3D" id="2.170.150.80">
    <property type="entry name" value="NAC domain"/>
    <property type="match status" value="1"/>
</dbReference>
<organism evidence="7 8">
    <name type="scientific">Sesamum alatum</name>
    <dbReference type="NCBI Taxonomy" id="300844"/>
    <lineage>
        <taxon>Eukaryota</taxon>
        <taxon>Viridiplantae</taxon>
        <taxon>Streptophyta</taxon>
        <taxon>Embryophyta</taxon>
        <taxon>Tracheophyta</taxon>
        <taxon>Spermatophyta</taxon>
        <taxon>Magnoliopsida</taxon>
        <taxon>eudicotyledons</taxon>
        <taxon>Gunneridae</taxon>
        <taxon>Pentapetalae</taxon>
        <taxon>asterids</taxon>
        <taxon>lamiids</taxon>
        <taxon>Lamiales</taxon>
        <taxon>Pedaliaceae</taxon>
        <taxon>Sesamum</taxon>
    </lineage>
</organism>
<accession>A0AAE1YAK1</accession>
<dbReference type="EMBL" id="JACGWO010000005">
    <property type="protein sequence ID" value="KAK4426118.1"/>
    <property type="molecule type" value="Genomic_DNA"/>
</dbReference>
<keyword evidence="8" id="KW-1185">Reference proteome</keyword>
<evidence type="ECO:0000313" key="7">
    <source>
        <dbReference type="EMBL" id="KAK4426118.1"/>
    </source>
</evidence>
<keyword evidence="4" id="KW-0539">Nucleus</keyword>
<reference evidence="7" key="2">
    <citation type="journal article" date="2024" name="Plant">
        <title>Genomic evolution and insights into agronomic trait innovations of Sesamum species.</title>
        <authorList>
            <person name="Miao H."/>
            <person name="Wang L."/>
            <person name="Qu L."/>
            <person name="Liu H."/>
            <person name="Sun Y."/>
            <person name="Le M."/>
            <person name="Wang Q."/>
            <person name="Wei S."/>
            <person name="Zheng Y."/>
            <person name="Lin W."/>
            <person name="Duan Y."/>
            <person name="Cao H."/>
            <person name="Xiong S."/>
            <person name="Wang X."/>
            <person name="Wei L."/>
            <person name="Li C."/>
            <person name="Ma Q."/>
            <person name="Ju M."/>
            <person name="Zhao R."/>
            <person name="Li G."/>
            <person name="Mu C."/>
            <person name="Tian Q."/>
            <person name="Mei H."/>
            <person name="Zhang T."/>
            <person name="Gao T."/>
            <person name="Zhang H."/>
        </authorList>
    </citation>
    <scope>NUCLEOTIDE SEQUENCE</scope>
    <source>
        <strain evidence="7">3651</strain>
    </source>
</reference>
<dbReference type="InterPro" id="IPR003441">
    <property type="entry name" value="NAC-dom"/>
</dbReference>
<evidence type="ECO:0000256" key="1">
    <source>
        <dbReference type="ARBA" id="ARBA00023015"/>
    </source>
</evidence>
<evidence type="ECO:0000313" key="8">
    <source>
        <dbReference type="Proteomes" id="UP001293254"/>
    </source>
</evidence>
<dbReference type="GO" id="GO:0000976">
    <property type="term" value="F:transcription cis-regulatory region binding"/>
    <property type="evidence" value="ECO:0007669"/>
    <property type="project" value="TreeGrafter"/>
</dbReference>
<comment type="caution">
    <text evidence="7">The sequence shown here is derived from an EMBL/GenBank/DDBJ whole genome shotgun (WGS) entry which is preliminary data.</text>
</comment>
<evidence type="ECO:0000256" key="2">
    <source>
        <dbReference type="ARBA" id="ARBA00023125"/>
    </source>
</evidence>
<keyword evidence="1" id="KW-0805">Transcription regulation</keyword>
<protein>
    <submittedName>
        <fullName evidence="7">Suppressor of gamma response 1</fullName>
    </submittedName>
</protein>
<sequence length="443" mass="48862">MFPTQFTVAYASLPARGSESASVNLGPTVGPPRVHKMPCPSLRLGVSEALDGAWLIDSRGLAKKVKNAGLPAAYQIKDCGANRLCPNCQHLIDNSDVSHEWPGLPAGVKFDPSDVELLDHLAAKHGVGGLKPHTFIDEFIPTLEGSEGICYTHPENLPGAKKDGSSIHFFYKIVNAYASGRRKRRRIQDQESMINAHVRWHKTGKTKPVMENGVHIGFKKIMVLYATPKTGSVRTKPDKCNWVMHQFHLGTNEDEQEGEYVVSKIFYQLPKETDDKTGTSLGIEESDAGTAQVIPRTPKTNTPDPPRPDKTPPSDCGSENYFMQSLIKEEDYRKELCRPSCGSWLEDEMQYTTSLSGNCEAVELSRADSLLCNEMFDPCAASGDLRSNNGSSTHLGDVQQRDGNSSCGIGDLVNLELDTPPDFQLTDLQFASQDSVFDWLDRF</sequence>
<dbReference type="Proteomes" id="UP001293254">
    <property type="component" value="Unassembled WGS sequence"/>
</dbReference>
<dbReference type="InterPro" id="IPR044799">
    <property type="entry name" value="SOG1-like"/>
</dbReference>
<proteinExistence type="predicted"/>
<keyword evidence="2" id="KW-0238">DNA-binding</keyword>
<dbReference type="SUPFAM" id="SSF101941">
    <property type="entry name" value="NAC domain"/>
    <property type="match status" value="1"/>
</dbReference>
<evidence type="ECO:0000256" key="5">
    <source>
        <dbReference type="SAM" id="MobiDB-lite"/>
    </source>
</evidence>
<dbReference type="PANTHER" id="PTHR31079:SF2">
    <property type="entry name" value="NAC DOMAIN CONTAINING PROTEIN 44-RELATED"/>
    <property type="match status" value="1"/>
</dbReference>
<dbReference type="PROSITE" id="PS51005">
    <property type="entry name" value="NAC"/>
    <property type="match status" value="1"/>
</dbReference>
<dbReference type="AlphaFoldDB" id="A0AAE1YAK1"/>
<dbReference type="Pfam" id="PF02365">
    <property type="entry name" value="NAM"/>
    <property type="match status" value="1"/>
</dbReference>
<dbReference type="FunFam" id="2.170.150.80:FF:000009">
    <property type="entry name" value="NAC domain-containing protein 8"/>
    <property type="match status" value="1"/>
</dbReference>
<evidence type="ECO:0000256" key="3">
    <source>
        <dbReference type="ARBA" id="ARBA00023163"/>
    </source>
</evidence>
<dbReference type="GO" id="GO:0005634">
    <property type="term" value="C:nucleus"/>
    <property type="evidence" value="ECO:0007669"/>
    <property type="project" value="TreeGrafter"/>
</dbReference>
<keyword evidence="3" id="KW-0804">Transcription</keyword>
<feature type="region of interest" description="Disordered" evidence="5">
    <location>
        <begin position="275"/>
        <end position="319"/>
    </location>
</feature>
<reference evidence="7" key="1">
    <citation type="submission" date="2020-06" db="EMBL/GenBank/DDBJ databases">
        <authorList>
            <person name="Li T."/>
            <person name="Hu X."/>
            <person name="Zhang T."/>
            <person name="Song X."/>
            <person name="Zhang H."/>
            <person name="Dai N."/>
            <person name="Sheng W."/>
            <person name="Hou X."/>
            <person name="Wei L."/>
        </authorList>
    </citation>
    <scope>NUCLEOTIDE SEQUENCE</scope>
    <source>
        <strain evidence="7">3651</strain>
        <tissue evidence="7">Leaf</tissue>
    </source>
</reference>
<name>A0AAE1YAK1_9LAMI</name>
<evidence type="ECO:0000256" key="4">
    <source>
        <dbReference type="ARBA" id="ARBA00023242"/>
    </source>
</evidence>
<dbReference type="PANTHER" id="PTHR31079">
    <property type="entry name" value="NAC DOMAIN-CONTAINING PROTEIN 73"/>
    <property type="match status" value="1"/>
</dbReference>